<dbReference type="CDD" id="cd07185">
    <property type="entry name" value="OmpA_C-like"/>
    <property type="match status" value="1"/>
</dbReference>
<organism evidence="10">
    <name type="scientific">hydrothermal vent metagenome</name>
    <dbReference type="NCBI Taxonomy" id="652676"/>
    <lineage>
        <taxon>unclassified sequences</taxon>
        <taxon>metagenomes</taxon>
        <taxon>ecological metagenomes</taxon>
    </lineage>
</organism>
<comment type="subcellular location">
    <subcellularLocation>
        <location evidence="1">Cell membrane</location>
        <topology evidence="1">Single-pass membrane protein</topology>
    </subcellularLocation>
</comment>
<dbReference type="Pfam" id="PF13677">
    <property type="entry name" value="MotB_plug"/>
    <property type="match status" value="1"/>
</dbReference>
<feature type="compositionally biased region" description="Polar residues" evidence="7">
    <location>
        <begin position="99"/>
        <end position="108"/>
    </location>
</feature>
<dbReference type="InterPro" id="IPR050330">
    <property type="entry name" value="Bact_OuterMem_StrucFunc"/>
</dbReference>
<dbReference type="EMBL" id="UOEQ01000250">
    <property type="protein sequence ID" value="VAW20028.1"/>
    <property type="molecule type" value="Genomic_DNA"/>
</dbReference>
<dbReference type="Pfam" id="PF00691">
    <property type="entry name" value="OmpA"/>
    <property type="match status" value="1"/>
</dbReference>
<dbReference type="InterPro" id="IPR006665">
    <property type="entry name" value="OmpA-like"/>
</dbReference>
<accession>A0A3B0TQ06</accession>
<protein>
    <submittedName>
        <fullName evidence="10">Flagellar motor rotation protein MotB</fullName>
    </submittedName>
</protein>
<evidence type="ECO:0000256" key="7">
    <source>
        <dbReference type="SAM" id="MobiDB-lite"/>
    </source>
</evidence>
<keyword evidence="6 8" id="KW-0472">Membrane</keyword>
<evidence type="ECO:0000256" key="1">
    <source>
        <dbReference type="ARBA" id="ARBA00004162"/>
    </source>
</evidence>
<dbReference type="PROSITE" id="PS51123">
    <property type="entry name" value="OMPA_2"/>
    <property type="match status" value="1"/>
</dbReference>
<feature type="transmembrane region" description="Helical" evidence="8">
    <location>
        <begin position="14"/>
        <end position="35"/>
    </location>
</feature>
<dbReference type="AlphaFoldDB" id="A0A3B0TQ06"/>
<comment type="similarity">
    <text evidence="2">Belongs to the MotB family.</text>
</comment>
<keyword evidence="4 8" id="KW-0812">Transmembrane</keyword>
<evidence type="ECO:0000313" key="10">
    <source>
        <dbReference type="EMBL" id="VAW20028.1"/>
    </source>
</evidence>
<dbReference type="PANTHER" id="PTHR30329:SF21">
    <property type="entry name" value="LIPOPROTEIN YIAD-RELATED"/>
    <property type="match status" value="1"/>
</dbReference>
<evidence type="ECO:0000256" key="6">
    <source>
        <dbReference type="ARBA" id="ARBA00023136"/>
    </source>
</evidence>
<evidence type="ECO:0000256" key="8">
    <source>
        <dbReference type="SAM" id="Phobius"/>
    </source>
</evidence>
<dbReference type="InterPro" id="IPR036737">
    <property type="entry name" value="OmpA-like_sf"/>
</dbReference>
<feature type="region of interest" description="Disordered" evidence="7">
    <location>
        <begin position="88"/>
        <end position="108"/>
    </location>
</feature>
<dbReference type="PANTHER" id="PTHR30329">
    <property type="entry name" value="STATOR ELEMENT OF FLAGELLAR MOTOR COMPLEX"/>
    <property type="match status" value="1"/>
</dbReference>
<keyword evidence="10" id="KW-0969">Cilium</keyword>
<evidence type="ECO:0000256" key="4">
    <source>
        <dbReference type="ARBA" id="ARBA00022692"/>
    </source>
</evidence>
<dbReference type="GO" id="GO:0005886">
    <property type="term" value="C:plasma membrane"/>
    <property type="evidence" value="ECO:0007669"/>
    <property type="project" value="UniProtKB-SubCell"/>
</dbReference>
<keyword evidence="5 8" id="KW-1133">Transmembrane helix</keyword>
<dbReference type="InterPro" id="IPR025713">
    <property type="entry name" value="MotB-like_N_dom"/>
</dbReference>
<reference evidence="10" key="1">
    <citation type="submission" date="2018-06" db="EMBL/GenBank/DDBJ databases">
        <authorList>
            <person name="Zhirakovskaya E."/>
        </authorList>
    </citation>
    <scope>NUCLEOTIDE SEQUENCE</scope>
</reference>
<keyword evidence="10" id="KW-0966">Cell projection</keyword>
<name>A0A3B0TQ06_9ZZZZ</name>
<dbReference type="SUPFAM" id="SSF103088">
    <property type="entry name" value="OmpA-like"/>
    <property type="match status" value="1"/>
</dbReference>
<keyword evidence="3" id="KW-1003">Cell membrane</keyword>
<evidence type="ECO:0000256" key="2">
    <source>
        <dbReference type="ARBA" id="ARBA00008914"/>
    </source>
</evidence>
<dbReference type="Gene3D" id="3.30.1330.60">
    <property type="entry name" value="OmpA-like domain"/>
    <property type="match status" value="1"/>
</dbReference>
<evidence type="ECO:0000256" key="3">
    <source>
        <dbReference type="ARBA" id="ARBA00022475"/>
    </source>
</evidence>
<evidence type="ECO:0000259" key="9">
    <source>
        <dbReference type="PROSITE" id="PS51123"/>
    </source>
</evidence>
<keyword evidence="10" id="KW-0282">Flagellum</keyword>
<proteinExistence type="inferred from homology"/>
<sequence>MARKILKPDGLPEWLLTFADLMSILVVFFVLLISFSIQDTEKLQIVAGSVKDAFGIRMEEQRAGVVERDGNPQRDFVKRLSLVENEENTEFATERNDENQSQGPNANTFKISPNDVKEVARFSLATATLRQAWQELPDITSISKSLILQETEEGLNIVIADQEGRSMFPEGSKYPYEMTRKAIAAIAPVLAQLPNQIRVTGHTASGSIYANPRYGKWELSSDRANVVRSILEEFGLNSGRIHSVVGQADAEPFFPNNPYLNANQRVSILIMVEEPPVPPELQP</sequence>
<gene>
    <name evidence="10" type="ORF">MNBD_ALPHA11-679</name>
</gene>
<evidence type="ECO:0000256" key="5">
    <source>
        <dbReference type="ARBA" id="ARBA00022989"/>
    </source>
</evidence>
<feature type="domain" description="OmpA-like" evidence="9">
    <location>
        <begin position="155"/>
        <end position="274"/>
    </location>
</feature>